<dbReference type="PROSITE" id="PS51318">
    <property type="entry name" value="TAT"/>
    <property type="match status" value="1"/>
</dbReference>
<organism evidence="3 4">
    <name type="scientific">Roseateles saccharophilus</name>
    <name type="common">Pseudomonas saccharophila</name>
    <dbReference type="NCBI Taxonomy" id="304"/>
    <lineage>
        <taxon>Bacteria</taxon>
        <taxon>Pseudomonadati</taxon>
        <taxon>Pseudomonadota</taxon>
        <taxon>Betaproteobacteria</taxon>
        <taxon>Burkholderiales</taxon>
        <taxon>Sphaerotilaceae</taxon>
        <taxon>Roseateles</taxon>
    </lineage>
</organism>
<dbReference type="InterPro" id="IPR052900">
    <property type="entry name" value="Phospholipid_Metab_Enz"/>
</dbReference>
<evidence type="ECO:0000313" key="4">
    <source>
        <dbReference type="Proteomes" id="UP001180453"/>
    </source>
</evidence>
<proteinExistence type="predicted"/>
<dbReference type="Proteomes" id="UP001180453">
    <property type="component" value="Unassembled WGS sequence"/>
</dbReference>
<dbReference type="EMBL" id="JAVDXU010000001">
    <property type="protein sequence ID" value="MDR7269590.1"/>
    <property type="molecule type" value="Genomic_DNA"/>
</dbReference>
<evidence type="ECO:0000259" key="2">
    <source>
        <dbReference type="Pfam" id="PF16655"/>
    </source>
</evidence>
<dbReference type="PANTHER" id="PTHR43606">
    <property type="entry name" value="PHOSPHATASE, PUTATIVE (AFU_ORTHOLOGUE AFUA_6G08710)-RELATED"/>
    <property type="match status" value="1"/>
</dbReference>
<dbReference type="Gene3D" id="2.60.40.380">
    <property type="entry name" value="Purple acid phosphatase-like, N-terminal"/>
    <property type="match status" value="1"/>
</dbReference>
<dbReference type="GO" id="GO:0004035">
    <property type="term" value="F:alkaline phosphatase activity"/>
    <property type="evidence" value="ECO:0007669"/>
    <property type="project" value="UniProtKB-EC"/>
</dbReference>
<keyword evidence="4" id="KW-1185">Reference proteome</keyword>
<dbReference type="SUPFAM" id="SSF56300">
    <property type="entry name" value="Metallo-dependent phosphatases"/>
    <property type="match status" value="1"/>
</dbReference>
<protein>
    <submittedName>
        <fullName evidence="3">Alkaline phosphatase D</fullName>
        <ecNumber evidence="3">3.1.3.1</ecNumber>
    </submittedName>
</protein>
<dbReference type="InterPro" id="IPR029052">
    <property type="entry name" value="Metallo-depent_PP-like"/>
</dbReference>
<evidence type="ECO:0000259" key="1">
    <source>
        <dbReference type="Pfam" id="PF09423"/>
    </source>
</evidence>
<dbReference type="EC" id="3.1.3.1" evidence="3"/>
<dbReference type="CDD" id="cd07389">
    <property type="entry name" value="MPP_PhoD"/>
    <property type="match status" value="1"/>
</dbReference>
<dbReference type="Gene3D" id="3.60.21.70">
    <property type="entry name" value="PhoD-like phosphatase"/>
    <property type="match status" value="1"/>
</dbReference>
<dbReference type="InterPro" id="IPR032093">
    <property type="entry name" value="PhoD_N"/>
</dbReference>
<dbReference type="PANTHER" id="PTHR43606:SF2">
    <property type="entry name" value="ALKALINE PHOSPHATASE FAMILY PROTEIN (AFU_ORTHOLOGUE AFUA_5G03860)"/>
    <property type="match status" value="1"/>
</dbReference>
<gene>
    <name evidence="3" type="ORF">J2X20_002219</name>
</gene>
<comment type="caution">
    <text evidence="3">The sequence shown here is derived from an EMBL/GenBank/DDBJ whole genome shotgun (WGS) entry which is preliminary data.</text>
</comment>
<name>A0ABU1YL55_ROSSA</name>
<feature type="domain" description="PhoD-like phosphatase metallophosphatase" evidence="1">
    <location>
        <begin position="136"/>
        <end position="464"/>
    </location>
</feature>
<accession>A0ABU1YL55</accession>
<sequence>MGTHRRHLLQLSLAAGLAPGLLRHAHADVAPRFALGIASGHPSADGMVLWTRLTGGDLPERVEVRWEVAGDEAFKHRVTAGTETAEAGWGHCVHAEPAGLKPGRWYWYRFEALGQRSPAGRTRTTPAADALEPLRFAIASCQRWDHGFFAAWRHMLAEELDLVIFLGDYIYEYGGAPGRVRTVEGGDAVTLAQYRARYAQYKSDPALQAMHAALPWLFVWDDHEVENDYAGLRGEKIAQDFPARRAAAYQAYWEHQPLPKAWRPRGVDMRMHGRHAWGRLAVIHALDDRQYRDPQLCTKAGKYGSNTLPLRECPELLDPKRTLLGAAQERWLAEGWDVTPGRWNLVAQQTLMARMDWSAKEPTYWTDGWDGYAPARNRLLGTVRERQVPNVVVLGGDVHSHIVADLKADFDDADAPTVASEFCGSSISSWGGKHSQDALRAVNPHLHYARSDQRGYMAFKLDAREGLSASVRTLDDALKLESGITTTARFAVAPGRPGVLSA</sequence>
<dbReference type="Pfam" id="PF09423">
    <property type="entry name" value="PhoD"/>
    <property type="match status" value="1"/>
</dbReference>
<dbReference type="InterPro" id="IPR018946">
    <property type="entry name" value="PhoD-like_MPP"/>
</dbReference>
<dbReference type="InterPro" id="IPR006311">
    <property type="entry name" value="TAT_signal"/>
</dbReference>
<dbReference type="Pfam" id="PF16655">
    <property type="entry name" value="PhoD_N"/>
    <property type="match status" value="1"/>
</dbReference>
<reference evidence="3 4" key="1">
    <citation type="submission" date="2023-07" db="EMBL/GenBank/DDBJ databases">
        <title>Sorghum-associated microbial communities from plants grown in Nebraska, USA.</title>
        <authorList>
            <person name="Schachtman D."/>
        </authorList>
    </citation>
    <scope>NUCLEOTIDE SEQUENCE [LARGE SCALE GENOMIC DNA]</scope>
    <source>
        <strain evidence="3 4">BE314</strain>
    </source>
</reference>
<dbReference type="InterPro" id="IPR038607">
    <property type="entry name" value="PhoD-like_sf"/>
</dbReference>
<feature type="domain" description="Phospholipase D N-terminal" evidence="2">
    <location>
        <begin position="35"/>
        <end position="124"/>
    </location>
</feature>
<evidence type="ECO:0000313" key="3">
    <source>
        <dbReference type="EMBL" id="MDR7269590.1"/>
    </source>
</evidence>
<keyword evidence="3" id="KW-0378">Hydrolase</keyword>
<dbReference type="RefSeq" id="WP_310264474.1">
    <property type="nucleotide sequence ID" value="NZ_JAVDXU010000001.1"/>
</dbReference>